<evidence type="ECO:0000256" key="10">
    <source>
        <dbReference type="ARBA" id="ARBA00030775"/>
    </source>
</evidence>
<evidence type="ECO:0000256" key="9">
    <source>
        <dbReference type="ARBA" id="ARBA00025772"/>
    </source>
</evidence>
<evidence type="ECO:0000259" key="12">
    <source>
        <dbReference type="Pfam" id="PF12019"/>
    </source>
</evidence>
<evidence type="ECO:0000256" key="2">
    <source>
        <dbReference type="ARBA" id="ARBA00021549"/>
    </source>
</evidence>
<proteinExistence type="inferred from homology"/>
<dbReference type="GO" id="GO:0015627">
    <property type="term" value="C:type II protein secretion system complex"/>
    <property type="evidence" value="ECO:0007669"/>
    <property type="project" value="InterPro"/>
</dbReference>
<keyword evidence="3" id="KW-1003">Cell membrane</keyword>
<comment type="subcellular location">
    <subcellularLocation>
        <location evidence="1">Cell inner membrane</location>
        <topology evidence="1">Single-pass membrane protein</topology>
    </subcellularLocation>
</comment>
<keyword evidence="7 11" id="KW-1133">Transmembrane helix</keyword>
<gene>
    <name evidence="13" type="ORF">DET61_11015</name>
</gene>
<keyword evidence="6 11" id="KW-0812">Transmembrane</keyword>
<evidence type="ECO:0000256" key="4">
    <source>
        <dbReference type="ARBA" id="ARBA00022481"/>
    </source>
</evidence>
<dbReference type="SUPFAM" id="SSF54523">
    <property type="entry name" value="Pili subunits"/>
    <property type="match status" value="1"/>
</dbReference>
<keyword evidence="5" id="KW-0997">Cell inner membrane</keyword>
<dbReference type="InterPro" id="IPR012902">
    <property type="entry name" value="N_methyl_site"/>
</dbReference>
<dbReference type="Proteomes" id="UP000253647">
    <property type="component" value="Unassembled WGS sequence"/>
</dbReference>
<keyword evidence="4" id="KW-0488">Methylation</keyword>
<dbReference type="GO" id="GO:0005886">
    <property type="term" value="C:plasma membrane"/>
    <property type="evidence" value="ECO:0007669"/>
    <property type="project" value="UniProtKB-SubCell"/>
</dbReference>
<reference evidence="13 14" key="1">
    <citation type="submission" date="2018-07" db="EMBL/GenBank/DDBJ databases">
        <title>Freshwater and sediment microbial communities from various areas in North America, analyzing microbe dynamics in response to fracking.</title>
        <authorList>
            <person name="Lamendella R."/>
        </authorList>
    </citation>
    <scope>NUCLEOTIDE SEQUENCE [LARGE SCALE GENOMIC DNA]</scope>
    <source>
        <strain evidence="13 14">105B</strain>
    </source>
</reference>
<evidence type="ECO:0000256" key="8">
    <source>
        <dbReference type="ARBA" id="ARBA00023136"/>
    </source>
</evidence>
<evidence type="ECO:0000256" key="6">
    <source>
        <dbReference type="ARBA" id="ARBA00022692"/>
    </source>
</evidence>
<evidence type="ECO:0000256" key="3">
    <source>
        <dbReference type="ARBA" id="ARBA00022475"/>
    </source>
</evidence>
<dbReference type="Pfam" id="PF12019">
    <property type="entry name" value="GspH"/>
    <property type="match status" value="1"/>
</dbReference>
<evidence type="ECO:0000256" key="11">
    <source>
        <dbReference type="SAM" id="Phobius"/>
    </source>
</evidence>
<protein>
    <recommendedName>
        <fullName evidence="2">Type II secretion system protein H</fullName>
    </recommendedName>
    <alternativeName>
        <fullName evidence="10">General secretion pathway protein H</fullName>
    </alternativeName>
</protein>
<dbReference type="NCBIfam" id="TIGR02532">
    <property type="entry name" value="IV_pilin_GFxxxE"/>
    <property type="match status" value="1"/>
</dbReference>
<dbReference type="InterPro" id="IPR022346">
    <property type="entry name" value="T2SS_GspH"/>
</dbReference>
<accession>A0A368XHH0</accession>
<feature type="domain" description="General secretion pathway GspH" evidence="12">
    <location>
        <begin position="77"/>
        <end position="203"/>
    </location>
</feature>
<sequence length="219" mass="22907">MLKDERKAHNGPFFPHASANSTLFASSSFGEVSRKRYFSVGFSLVELMVTMAVMAILLAAVAPSFSKMMARNDLAVASNAVRGALMVARETALIKGHPVSLCAGAPATGCTGDWSAGQWLVFRDNNHNGALDTDETVIQHDALPGAGGVVSIDGNGPLRSALVYTPLGHAERVSGAFGAGRLRVCVDRDITPNAREVVIGPSGRVRVQGVDFGGVCPSL</sequence>
<evidence type="ECO:0000313" key="14">
    <source>
        <dbReference type="Proteomes" id="UP000253647"/>
    </source>
</evidence>
<evidence type="ECO:0000256" key="5">
    <source>
        <dbReference type="ARBA" id="ARBA00022519"/>
    </source>
</evidence>
<dbReference type="Gene3D" id="3.55.40.10">
    <property type="entry name" value="minor pseudopilin epsh domain"/>
    <property type="match status" value="1"/>
</dbReference>
<comment type="similarity">
    <text evidence="9">Belongs to the GSP H family.</text>
</comment>
<dbReference type="AlphaFoldDB" id="A0A368XHH0"/>
<dbReference type="Pfam" id="PF07963">
    <property type="entry name" value="N_methyl"/>
    <property type="match status" value="1"/>
</dbReference>
<organism evidence="13 14">
    <name type="scientific">Marinobacter nauticus</name>
    <name type="common">Marinobacter hydrocarbonoclasticus</name>
    <name type="synonym">Marinobacter aquaeolei</name>
    <dbReference type="NCBI Taxonomy" id="2743"/>
    <lineage>
        <taxon>Bacteria</taxon>
        <taxon>Pseudomonadati</taxon>
        <taxon>Pseudomonadota</taxon>
        <taxon>Gammaproteobacteria</taxon>
        <taxon>Pseudomonadales</taxon>
        <taxon>Marinobacteraceae</taxon>
        <taxon>Marinobacter</taxon>
    </lineage>
</organism>
<dbReference type="RefSeq" id="WP_114434766.1">
    <property type="nucleotide sequence ID" value="NZ_QPJI01000010.1"/>
</dbReference>
<feature type="transmembrane region" description="Helical" evidence="11">
    <location>
        <begin position="37"/>
        <end position="61"/>
    </location>
</feature>
<comment type="caution">
    <text evidence="13">The sequence shown here is derived from an EMBL/GenBank/DDBJ whole genome shotgun (WGS) entry which is preliminary data.</text>
</comment>
<evidence type="ECO:0000313" key="13">
    <source>
        <dbReference type="EMBL" id="RCW66468.1"/>
    </source>
</evidence>
<name>A0A368XHH0_MARNT</name>
<dbReference type="GO" id="GO:0015628">
    <property type="term" value="P:protein secretion by the type II secretion system"/>
    <property type="evidence" value="ECO:0007669"/>
    <property type="project" value="InterPro"/>
</dbReference>
<dbReference type="EMBL" id="QPJI01000010">
    <property type="protein sequence ID" value="RCW66468.1"/>
    <property type="molecule type" value="Genomic_DNA"/>
</dbReference>
<evidence type="ECO:0000256" key="7">
    <source>
        <dbReference type="ARBA" id="ARBA00022989"/>
    </source>
</evidence>
<evidence type="ECO:0000256" key="1">
    <source>
        <dbReference type="ARBA" id="ARBA00004377"/>
    </source>
</evidence>
<dbReference type="InterPro" id="IPR045584">
    <property type="entry name" value="Pilin-like"/>
</dbReference>
<keyword evidence="8 11" id="KW-0472">Membrane</keyword>